<evidence type="ECO:0000256" key="9">
    <source>
        <dbReference type="PROSITE-ProRule" id="PRU10134"/>
    </source>
</evidence>
<dbReference type="InterPro" id="IPR001114">
    <property type="entry name" value="Adenylosuccinate_synthetase"/>
</dbReference>
<keyword evidence="2 8" id="KW-0436">Ligase</keyword>
<dbReference type="AlphaFoldDB" id="A0A1G6S8I3"/>
<evidence type="ECO:0000256" key="7">
    <source>
        <dbReference type="ARBA" id="ARBA00023134"/>
    </source>
</evidence>
<dbReference type="UniPathway" id="UPA00075">
    <property type="reaction ID" value="UER00335"/>
</dbReference>
<comment type="subcellular location">
    <subcellularLocation>
        <location evidence="8">Cytoplasm</location>
    </subcellularLocation>
</comment>
<dbReference type="SMART" id="SM00788">
    <property type="entry name" value="Adenylsucc_synt"/>
    <property type="match status" value="1"/>
</dbReference>
<keyword evidence="7 8" id="KW-0342">GTP-binding</keyword>
<keyword evidence="4 8" id="KW-0547">Nucleotide-binding</keyword>
<comment type="pathway">
    <text evidence="8 10">Purine metabolism; AMP biosynthesis via de novo pathway; AMP from IMP: step 1/2.</text>
</comment>
<comment type="similarity">
    <text evidence="8 10">Belongs to the adenylosuccinate synthetase family.</text>
</comment>
<evidence type="ECO:0000256" key="10">
    <source>
        <dbReference type="RuleBase" id="RU000520"/>
    </source>
</evidence>
<dbReference type="GO" id="GO:0046040">
    <property type="term" value="P:IMP metabolic process"/>
    <property type="evidence" value="ECO:0007669"/>
    <property type="project" value="TreeGrafter"/>
</dbReference>
<dbReference type="GO" id="GO:0005525">
    <property type="term" value="F:GTP binding"/>
    <property type="evidence" value="ECO:0007669"/>
    <property type="project" value="UniProtKB-UniRule"/>
</dbReference>
<feature type="binding site" evidence="8">
    <location>
        <position position="304"/>
    </location>
    <ligand>
        <name>GTP</name>
        <dbReference type="ChEBI" id="CHEBI:37565"/>
    </ligand>
</feature>
<feature type="binding site" description="in other chain" evidence="8">
    <location>
        <position position="223"/>
    </location>
    <ligand>
        <name>IMP</name>
        <dbReference type="ChEBI" id="CHEBI:58053"/>
        <note>ligand shared between dimeric partners</note>
    </ligand>
</feature>
<dbReference type="InterPro" id="IPR042109">
    <property type="entry name" value="Adenylosuccinate_synth_dom1"/>
</dbReference>
<proteinExistence type="inferred from homology"/>
<dbReference type="NCBIfam" id="TIGR00184">
    <property type="entry name" value="purA"/>
    <property type="match status" value="1"/>
</dbReference>
<dbReference type="GO" id="GO:0004019">
    <property type="term" value="F:adenylosuccinate synthase activity"/>
    <property type="evidence" value="ECO:0007669"/>
    <property type="project" value="UniProtKB-UniRule"/>
</dbReference>
<feature type="active site" evidence="9">
    <location>
        <position position="139"/>
    </location>
</feature>
<comment type="function">
    <text evidence="8">Plays an important role in the de novo pathway of purine nucleotide biosynthesis. Catalyzes the first committed step in the biosynthesis of AMP from IMP.</text>
</comment>
<keyword evidence="3 8" id="KW-0479">Metal-binding</keyword>
<organism evidence="11 12">
    <name type="scientific">Peptococcus niger</name>
    <dbReference type="NCBI Taxonomy" id="2741"/>
    <lineage>
        <taxon>Bacteria</taxon>
        <taxon>Bacillati</taxon>
        <taxon>Bacillota</taxon>
        <taxon>Clostridia</taxon>
        <taxon>Eubacteriales</taxon>
        <taxon>Peptococcaceae</taxon>
        <taxon>Peptococcus</taxon>
    </lineage>
</organism>
<keyword evidence="6 8" id="KW-0460">Magnesium</keyword>
<dbReference type="STRING" id="2741.SAMN04489866_101261"/>
<feature type="active site" description="Proton acceptor" evidence="8">
    <location>
        <position position="13"/>
    </location>
</feature>
<feature type="binding site" evidence="8">
    <location>
        <position position="40"/>
    </location>
    <ligand>
        <name>Mg(2+)</name>
        <dbReference type="ChEBI" id="CHEBI:18420"/>
    </ligand>
</feature>
<feature type="binding site" description="in other chain" evidence="8">
    <location>
        <begin position="38"/>
        <end position="41"/>
    </location>
    <ligand>
        <name>IMP</name>
        <dbReference type="ChEBI" id="CHEBI:58053"/>
        <note>ligand shared between dimeric partners</note>
    </ligand>
</feature>
<feature type="binding site" description="in other chain" evidence="8">
    <location>
        <position position="128"/>
    </location>
    <ligand>
        <name>IMP</name>
        <dbReference type="ChEBI" id="CHEBI:58053"/>
        <note>ligand shared between dimeric partners</note>
    </ligand>
</feature>
<evidence type="ECO:0000313" key="11">
    <source>
        <dbReference type="EMBL" id="SDD13139.1"/>
    </source>
</evidence>
<dbReference type="PANTHER" id="PTHR11846">
    <property type="entry name" value="ADENYLOSUCCINATE SYNTHETASE"/>
    <property type="match status" value="1"/>
</dbReference>
<dbReference type="InterPro" id="IPR042111">
    <property type="entry name" value="Adenylosuccinate_synth_dom3"/>
</dbReference>
<dbReference type="Gene3D" id="1.10.300.10">
    <property type="entry name" value="Adenylosuccinate Synthetase, subunit A, domain 2"/>
    <property type="match status" value="1"/>
</dbReference>
<comment type="subunit">
    <text evidence="1 8">Homodimer.</text>
</comment>
<dbReference type="InterPro" id="IPR018220">
    <property type="entry name" value="Adenylosuccin_syn_GTP-bd"/>
</dbReference>
<dbReference type="FunFam" id="3.90.170.10:FF:000001">
    <property type="entry name" value="Adenylosuccinate synthetase"/>
    <property type="match status" value="1"/>
</dbReference>
<feature type="binding site" evidence="8">
    <location>
        <begin position="330"/>
        <end position="332"/>
    </location>
    <ligand>
        <name>GTP</name>
        <dbReference type="ChEBI" id="CHEBI:37565"/>
    </ligand>
</feature>
<gene>
    <name evidence="8" type="primary">purA</name>
    <name evidence="11" type="ORF">SAMN04489866_101261</name>
</gene>
<dbReference type="PROSITE" id="PS00513">
    <property type="entry name" value="ADENYLOSUCCIN_SYN_2"/>
    <property type="match status" value="1"/>
</dbReference>
<feature type="binding site" description="in other chain" evidence="8">
    <location>
        <position position="238"/>
    </location>
    <ligand>
        <name>IMP</name>
        <dbReference type="ChEBI" id="CHEBI:58053"/>
        <note>ligand shared between dimeric partners</note>
    </ligand>
</feature>
<keyword evidence="8" id="KW-0963">Cytoplasm</keyword>
<dbReference type="EMBL" id="FNAF01000001">
    <property type="protein sequence ID" value="SDD13139.1"/>
    <property type="molecule type" value="Genomic_DNA"/>
</dbReference>
<dbReference type="GO" id="GO:0005737">
    <property type="term" value="C:cytoplasm"/>
    <property type="evidence" value="ECO:0007669"/>
    <property type="project" value="UniProtKB-SubCell"/>
</dbReference>
<comment type="catalytic activity">
    <reaction evidence="8 10">
        <text>IMP + L-aspartate + GTP = N(6)-(1,2-dicarboxyethyl)-AMP + GDP + phosphate + 2 H(+)</text>
        <dbReference type="Rhea" id="RHEA:15753"/>
        <dbReference type="ChEBI" id="CHEBI:15378"/>
        <dbReference type="ChEBI" id="CHEBI:29991"/>
        <dbReference type="ChEBI" id="CHEBI:37565"/>
        <dbReference type="ChEBI" id="CHEBI:43474"/>
        <dbReference type="ChEBI" id="CHEBI:57567"/>
        <dbReference type="ChEBI" id="CHEBI:58053"/>
        <dbReference type="ChEBI" id="CHEBI:58189"/>
        <dbReference type="EC" id="6.3.4.4"/>
    </reaction>
</comment>
<dbReference type="PROSITE" id="PS01266">
    <property type="entry name" value="ADENYLOSUCCIN_SYN_1"/>
    <property type="match status" value="1"/>
</dbReference>
<dbReference type="HAMAP" id="MF_00011">
    <property type="entry name" value="Adenylosucc_synth"/>
    <property type="match status" value="1"/>
</dbReference>
<dbReference type="InterPro" id="IPR027417">
    <property type="entry name" value="P-loop_NTPase"/>
</dbReference>
<feature type="active site" description="Proton donor" evidence="8">
    <location>
        <position position="41"/>
    </location>
</feature>
<dbReference type="GO" id="GO:0044208">
    <property type="term" value="P:'de novo' AMP biosynthetic process"/>
    <property type="evidence" value="ECO:0007669"/>
    <property type="project" value="UniProtKB-UniRule"/>
</dbReference>
<evidence type="ECO:0000256" key="5">
    <source>
        <dbReference type="ARBA" id="ARBA00022755"/>
    </source>
</evidence>
<dbReference type="Proteomes" id="UP000198995">
    <property type="component" value="Unassembled WGS sequence"/>
</dbReference>
<evidence type="ECO:0000256" key="3">
    <source>
        <dbReference type="ARBA" id="ARBA00022723"/>
    </source>
</evidence>
<dbReference type="EC" id="6.3.4.4" evidence="8 10"/>
<dbReference type="GO" id="GO:0000287">
    <property type="term" value="F:magnesium ion binding"/>
    <property type="evidence" value="ECO:0007669"/>
    <property type="project" value="UniProtKB-UniRule"/>
</dbReference>
<sequence>MPGLVLLGAQWGDEGKGKVTDYLAEEADLVVRYQGGNNAGHTVVVKGEEFKLRLIPSGIINGNATCVIGNGVVVDIQVLRREMEYLKARHIDVSRLRISDRCHLIMPYHIRQDECEEKAKGNLKIGTTKNGIGPCYMDKCARIGLRIGDLLDRDRFRSRLEEVLPIKNNLLTRLYGEEAFDIEDVMAQMTEDTAFLDGMVCDTSWLLHEALEAGKKVMFEGAQGTLLDLDHGTYPFVTSSNPISGGAAVGAGVAPWRIQNVLGIVKAYTTRVGAGPFPTELEDEVGHLLQSRGHEFGTVTGRTRRCGWLDMSVVKYAVRLSGMTALALMKLDVLDTCETVKIATGYRLDGKEIQHFPASLDDLQRVEPIYESMPGWQEDTSKCRTFAELPQAAQAYVKRIEDLAGIPVKIVAVGPGREETIVREAIF</sequence>
<dbReference type="FunFam" id="1.10.300.10:FF:000001">
    <property type="entry name" value="Adenylosuccinate synthetase"/>
    <property type="match status" value="1"/>
</dbReference>
<evidence type="ECO:0000256" key="1">
    <source>
        <dbReference type="ARBA" id="ARBA00011738"/>
    </source>
</evidence>
<dbReference type="SUPFAM" id="SSF52540">
    <property type="entry name" value="P-loop containing nucleoside triphosphate hydrolases"/>
    <property type="match status" value="1"/>
</dbReference>
<dbReference type="NCBIfam" id="NF002223">
    <property type="entry name" value="PRK01117.1"/>
    <property type="match status" value="1"/>
</dbReference>
<dbReference type="Gene3D" id="3.40.440.10">
    <property type="entry name" value="Adenylosuccinate Synthetase, subunit A, domain 1"/>
    <property type="match status" value="1"/>
</dbReference>
<dbReference type="InterPro" id="IPR042110">
    <property type="entry name" value="Adenylosuccinate_synth_dom2"/>
</dbReference>
<feature type="binding site" description="in other chain" evidence="8">
    <location>
        <position position="302"/>
    </location>
    <ligand>
        <name>IMP</name>
        <dbReference type="ChEBI" id="CHEBI:58053"/>
        <note>ligand shared between dimeric partners</note>
    </ligand>
</feature>
<dbReference type="RefSeq" id="WP_091790940.1">
    <property type="nucleotide sequence ID" value="NZ_FNAF01000001.1"/>
</dbReference>
<feature type="binding site" description="in other chain" evidence="8">
    <location>
        <begin position="13"/>
        <end position="16"/>
    </location>
    <ligand>
        <name>IMP</name>
        <dbReference type="ChEBI" id="CHEBI:58053"/>
        <note>ligand shared between dimeric partners</note>
    </ligand>
</feature>
<dbReference type="PANTHER" id="PTHR11846:SF0">
    <property type="entry name" value="ADENYLOSUCCINATE SYNTHETASE"/>
    <property type="match status" value="1"/>
</dbReference>
<dbReference type="CDD" id="cd03108">
    <property type="entry name" value="AdSS"/>
    <property type="match status" value="1"/>
</dbReference>
<evidence type="ECO:0000256" key="2">
    <source>
        <dbReference type="ARBA" id="ARBA00022598"/>
    </source>
</evidence>
<protein>
    <recommendedName>
        <fullName evidence="8 10">Adenylosuccinate synthetase</fullName>
        <shortName evidence="8">AMPSase</shortName>
        <shortName evidence="8">AdSS</shortName>
        <ecNumber evidence="8 10">6.3.4.4</ecNumber>
    </recommendedName>
    <alternativeName>
        <fullName evidence="8">IMP--aspartate ligase</fullName>
    </alternativeName>
</protein>
<dbReference type="Pfam" id="PF00709">
    <property type="entry name" value="Adenylsucc_synt"/>
    <property type="match status" value="1"/>
</dbReference>
<evidence type="ECO:0000256" key="8">
    <source>
        <dbReference type="HAMAP-Rule" id="MF_00011"/>
    </source>
</evidence>
<keyword evidence="5 8" id="KW-0658">Purine biosynthesis</keyword>
<feature type="binding site" evidence="8">
    <location>
        <begin position="412"/>
        <end position="414"/>
    </location>
    <ligand>
        <name>GTP</name>
        <dbReference type="ChEBI" id="CHEBI:37565"/>
    </ligand>
</feature>
<evidence type="ECO:0000313" key="12">
    <source>
        <dbReference type="Proteomes" id="UP000198995"/>
    </source>
</evidence>
<keyword evidence="12" id="KW-1185">Reference proteome</keyword>
<name>A0A1G6S8I3_PEPNI</name>
<feature type="binding site" evidence="8">
    <location>
        <begin position="40"/>
        <end position="42"/>
    </location>
    <ligand>
        <name>GTP</name>
        <dbReference type="ChEBI" id="CHEBI:37565"/>
    </ligand>
</feature>
<dbReference type="Gene3D" id="3.90.170.10">
    <property type="entry name" value="Adenylosuccinate Synthetase, subunit A, domain 3"/>
    <property type="match status" value="1"/>
</dbReference>
<feature type="binding site" evidence="8">
    <location>
        <position position="13"/>
    </location>
    <ligand>
        <name>Mg(2+)</name>
        <dbReference type="ChEBI" id="CHEBI:18420"/>
    </ligand>
</feature>
<dbReference type="InterPro" id="IPR033128">
    <property type="entry name" value="Adenylosuccin_syn_Lys_AS"/>
</dbReference>
<evidence type="ECO:0000256" key="4">
    <source>
        <dbReference type="ARBA" id="ARBA00022741"/>
    </source>
</evidence>
<dbReference type="OrthoDB" id="9807553at2"/>
<comment type="cofactor">
    <cofactor evidence="8">
        <name>Mg(2+)</name>
        <dbReference type="ChEBI" id="CHEBI:18420"/>
    </cofactor>
    <text evidence="8">Binds 1 Mg(2+) ion per subunit.</text>
</comment>
<feature type="binding site" evidence="8">
    <location>
        <position position="142"/>
    </location>
    <ligand>
        <name>IMP</name>
        <dbReference type="ChEBI" id="CHEBI:58053"/>
        <note>ligand shared between dimeric partners</note>
    </ligand>
</feature>
<reference evidence="11 12" key="1">
    <citation type="submission" date="2016-10" db="EMBL/GenBank/DDBJ databases">
        <authorList>
            <person name="de Groot N.N."/>
        </authorList>
    </citation>
    <scope>NUCLEOTIDE SEQUENCE [LARGE SCALE GENOMIC DNA]</scope>
    <source>
        <strain evidence="11 12">DSM 20475</strain>
    </source>
</reference>
<feature type="binding site" evidence="8">
    <location>
        <begin position="298"/>
        <end position="304"/>
    </location>
    <ligand>
        <name>substrate</name>
    </ligand>
</feature>
<evidence type="ECO:0000256" key="6">
    <source>
        <dbReference type="ARBA" id="ARBA00022842"/>
    </source>
</evidence>
<accession>A0A1G6S8I3</accession>
<feature type="binding site" evidence="8">
    <location>
        <begin position="12"/>
        <end position="18"/>
    </location>
    <ligand>
        <name>GTP</name>
        <dbReference type="ChEBI" id="CHEBI:37565"/>
    </ligand>
</feature>